<dbReference type="EMBL" id="QUQO01000001">
    <property type="protein sequence ID" value="RFB05730.1"/>
    <property type="molecule type" value="Genomic_DNA"/>
</dbReference>
<dbReference type="PANTHER" id="PTHR37426">
    <property type="entry name" value="RIBOSOMAL RNA LARGE SUBUNIT METHYLTRANSFERASE J"/>
    <property type="match status" value="1"/>
</dbReference>
<feature type="binding site" evidence="1">
    <location>
        <position position="19"/>
    </location>
    <ligand>
        <name>S-adenosyl-L-methionine</name>
        <dbReference type="ChEBI" id="CHEBI:59789"/>
    </ligand>
</feature>
<feature type="binding site" evidence="1">
    <location>
        <begin position="137"/>
        <end position="138"/>
    </location>
    <ligand>
        <name>S-adenosyl-L-methionine</name>
        <dbReference type="ChEBI" id="CHEBI:59789"/>
    </ligand>
</feature>
<dbReference type="InterPro" id="IPR007473">
    <property type="entry name" value="RlmJ"/>
</dbReference>
<dbReference type="AlphaFoldDB" id="A0A371RJV6"/>
<protein>
    <recommendedName>
        <fullName evidence="1">Ribosomal RNA large subunit methyltransferase J</fullName>
        <ecNumber evidence="1">2.1.1.266</ecNumber>
    </recommendedName>
    <alternativeName>
        <fullName evidence="1">23S rRNA (adenine(2030)-N6)-methyltransferase</fullName>
    </alternativeName>
    <alternativeName>
        <fullName evidence="1">23S rRNA m6A2030 methyltransferase</fullName>
    </alternativeName>
</protein>
<dbReference type="Pfam" id="PF04378">
    <property type="entry name" value="RsmJ"/>
    <property type="match status" value="1"/>
</dbReference>
<comment type="similarity">
    <text evidence="1">Belongs to the RlmJ family.</text>
</comment>
<keyword evidence="3" id="KW-1185">Reference proteome</keyword>
<keyword evidence="1 2" id="KW-0808">Transferase</keyword>
<keyword evidence="1" id="KW-0694">RNA-binding</keyword>
<comment type="catalytic activity">
    <reaction evidence="1">
        <text>adenosine(2030) in 23S rRNA + S-adenosyl-L-methionine = N(6)-methyladenosine(2030) in 23S rRNA + S-adenosyl-L-homocysteine + H(+)</text>
        <dbReference type="Rhea" id="RHEA:43736"/>
        <dbReference type="Rhea" id="RHEA-COMP:10668"/>
        <dbReference type="Rhea" id="RHEA-COMP:10669"/>
        <dbReference type="ChEBI" id="CHEBI:15378"/>
        <dbReference type="ChEBI" id="CHEBI:57856"/>
        <dbReference type="ChEBI" id="CHEBI:59789"/>
        <dbReference type="ChEBI" id="CHEBI:74411"/>
        <dbReference type="ChEBI" id="CHEBI:74449"/>
        <dbReference type="EC" id="2.1.1.266"/>
    </reaction>
</comment>
<dbReference type="GO" id="GO:0005829">
    <property type="term" value="C:cytosol"/>
    <property type="evidence" value="ECO:0007669"/>
    <property type="project" value="TreeGrafter"/>
</dbReference>
<dbReference type="EC" id="2.1.1.266" evidence="1"/>
<dbReference type="GO" id="GO:0036307">
    <property type="term" value="F:23S rRNA (adenine(2030)-N(6))-methyltransferase activity"/>
    <property type="evidence" value="ECO:0007669"/>
    <property type="project" value="UniProtKB-UniRule"/>
</dbReference>
<dbReference type="PANTHER" id="PTHR37426:SF1">
    <property type="entry name" value="RIBOSOMAL RNA LARGE SUBUNIT METHYLTRANSFERASE J"/>
    <property type="match status" value="1"/>
</dbReference>
<dbReference type="SUPFAM" id="SSF53335">
    <property type="entry name" value="S-adenosyl-L-methionine-dependent methyltransferases"/>
    <property type="match status" value="1"/>
</dbReference>
<name>A0A371RJV6_9PROT</name>
<dbReference type="FunCoup" id="A0A371RJV6">
    <property type="interactions" value="145"/>
</dbReference>
<feature type="binding site" evidence="1">
    <location>
        <position position="42"/>
    </location>
    <ligand>
        <name>S-adenosyl-L-methionine</name>
        <dbReference type="ChEBI" id="CHEBI:59789"/>
    </ligand>
</feature>
<comment type="function">
    <text evidence="1">Specifically methylates the adenine in position 2030 of 23S rRNA.</text>
</comment>
<sequence>MLSYQHAFHAGNPADLHKHIVFAELLSLLTKKDRGITVMETHSGRGLYDLTSAEAQKTGEAADGVGKLSLDLDTPYGAAIRAIRARHGETAYPGSPLIASHFLRPQDRQLLMELHPAEGPALKHNMKGTIAEIHQRDGYEGVLAIAPPTPRKGLVLIDPSYEVKTEYDQVADFVPKLTKKWPEASILIWYPILAAGRHEGMIETLAPLSSVRHEVRFHYKEGKGMLGSGLILVNPPFGSEACFEAALTQAGIILKK</sequence>
<feature type="binding site" evidence="1">
    <location>
        <position position="113"/>
    </location>
    <ligand>
        <name>S-adenosyl-L-methionine</name>
        <dbReference type="ChEBI" id="CHEBI:59789"/>
    </ligand>
</feature>
<evidence type="ECO:0000313" key="3">
    <source>
        <dbReference type="Proteomes" id="UP000264589"/>
    </source>
</evidence>
<organism evidence="2 3">
    <name type="scientific">Parvularcula marina</name>
    <dbReference type="NCBI Taxonomy" id="2292771"/>
    <lineage>
        <taxon>Bacteria</taxon>
        <taxon>Pseudomonadati</taxon>
        <taxon>Pseudomonadota</taxon>
        <taxon>Alphaproteobacteria</taxon>
        <taxon>Parvularculales</taxon>
        <taxon>Parvularculaceae</taxon>
        <taxon>Parvularcula</taxon>
    </lineage>
</organism>
<accession>A0A371RJV6</accession>
<feature type="site" description="Interaction with substrate rRNA" evidence="1">
    <location>
        <position position="4"/>
    </location>
</feature>
<dbReference type="Proteomes" id="UP000264589">
    <property type="component" value="Unassembled WGS sequence"/>
</dbReference>
<dbReference type="OrthoDB" id="9791274at2"/>
<keyword evidence="1" id="KW-0698">rRNA processing</keyword>
<dbReference type="Gene3D" id="3.40.50.150">
    <property type="entry name" value="Vaccinia Virus protein VP39"/>
    <property type="match status" value="1"/>
</dbReference>
<reference evidence="2 3" key="1">
    <citation type="submission" date="2018-08" db="EMBL/GenBank/DDBJ databases">
        <title>Parvularcula sp. SM1705, isolated from surface water of the South Sea China.</title>
        <authorList>
            <person name="Sun L."/>
        </authorList>
    </citation>
    <scope>NUCLEOTIDE SEQUENCE [LARGE SCALE GENOMIC DNA]</scope>
    <source>
        <strain evidence="2 3">SM1705</strain>
    </source>
</reference>
<feature type="active site" description="Proton acceptor" evidence="1">
    <location>
        <position position="158"/>
    </location>
</feature>
<dbReference type="HAMAP" id="MF_00934">
    <property type="entry name" value="23SrRNA_methyltr_J"/>
    <property type="match status" value="1"/>
</dbReference>
<dbReference type="InterPro" id="IPR029063">
    <property type="entry name" value="SAM-dependent_MTases_sf"/>
</dbReference>
<dbReference type="InParanoid" id="A0A371RJV6"/>
<gene>
    <name evidence="1" type="primary">rlmJ</name>
    <name evidence="2" type="ORF">DX908_10895</name>
</gene>
<proteinExistence type="inferred from homology"/>
<feature type="binding site" evidence="1">
    <location>
        <position position="158"/>
    </location>
    <ligand>
        <name>S-adenosyl-L-methionine</name>
        <dbReference type="ChEBI" id="CHEBI:59789"/>
    </ligand>
</feature>
<comment type="subunit">
    <text evidence="1">Monomer.</text>
</comment>
<feature type="binding site" evidence="1">
    <location>
        <position position="95"/>
    </location>
    <ligand>
        <name>S-adenosyl-L-methionine</name>
        <dbReference type="ChEBI" id="CHEBI:59789"/>
    </ligand>
</feature>
<keyword evidence="1" id="KW-0949">S-adenosyl-L-methionine</keyword>
<dbReference type="GO" id="GO:0070475">
    <property type="term" value="P:rRNA base methylation"/>
    <property type="evidence" value="ECO:0007669"/>
    <property type="project" value="UniProtKB-UniRule"/>
</dbReference>
<evidence type="ECO:0000256" key="1">
    <source>
        <dbReference type="HAMAP-Rule" id="MF_00934"/>
    </source>
</evidence>
<comment type="caution">
    <text evidence="2">The sequence shown here is derived from an EMBL/GenBank/DDBJ whole genome shotgun (WGS) entry which is preliminary data.</text>
</comment>
<keyword evidence="1 2" id="KW-0489">Methyltransferase</keyword>
<evidence type="ECO:0000313" key="2">
    <source>
        <dbReference type="EMBL" id="RFB05730.1"/>
    </source>
</evidence>
<dbReference type="GO" id="GO:0003723">
    <property type="term" value="F:RNA binding"/>
    <property type="evidence" value="ECO:0007669"/>
    <property type="project" value="UniProtKB-UniRule"/>
</dbReference>